<organism evidence="2">
    <name type="scientific">Riptortus pedestris</name>
    <name type="common">Bean bug</name>
    <dbReference type="NCBI Taxonomy" id="329032"/>
    <lineage>
        <taxon>Eukaryota</taxon>
        <taxon>Metazoa</taxon>
        <taxon>Ecdysozoa</taxon>
        <taxon>Arthropoda</taxon>
        <taxon>Hexapoda</taxon>
        <taxon>Insecta</taxon>
        <taxon>Pterygota</taxon>
        <taxon>Neoptera</taxon>
        <taxon>Paraneoptera</taxon>
        <taxon>Hemiptera</taxon>
        <taxon>Heteroptera</taxon>
        <taxon>Panheteroptera</taxon>
        <taxon>Pentatomomorpha</taxon>
        <taxon>Coreoidea</taxon>
        <taxon>Alydidae</taxon>
        <taxon>Riptortus</taxon>
    </lineage>
</organism>
<feature type="chain" id="PRO_5004372159" evidence="1">
    <location>
        <begin position="20"/>
        <end position="64"/>
    </location>
</feature>
<dbReference type="AlphaFoldDB" id="R4WDU9"/>
<dbReference type="EMBL" id="AK417869">
    <property type="protein sequence ID" value="BAN21084.1"/>
    <property type="molecule type" value="mRNA"/>
</dbReference>
<name>R4WDU9_RIPPE</name>
<evidence type="ECO:0000313" key="2">
    <source>
        <dbReference type="EMBL" id="BAN21084.1"/>
    </source>
</evidence>
<accession>R4WDU9</accession>
<protein>
    <submittedName>
        <fullName evidence="2">Cysteine rich secreted protein</fullName>
    </submittedName>
</protein>
<reference evidence="2" key="1">
    <citation type="journal article" date="2013" name="PLoS ONE">
        <title>Gene expression in gut symbiotic organ of stinkbug affected by extracellular bacterial symbiont.</title>
        <authorList>
            <person name="Futahashi R."/>
            <person name="Tanaka K."/>
            <person name="Tanahashi M."/>
            <person name="Nikoh N."/>
            <person name="Kikuchi Y."/>
            <person name="Lee B.L."/>
            <person name="Fukatsu T."/>
        </authorList>
    </citation>
    <scope>NUCLEOTIDE SEQUENCE</scope>
    <source>
        <tissue evidence="2">Midgut</tissue>
    </source>
</reference>
<keyword evidence="1" id="KW-0732">Signal</keyword>
<proteinExistence type="evidence at transcript level"/>
<evidence type="ECO:0000256" key="1">
    <source>
        <dbReference type="SAM" id="SignalP"/>
    </source>
</evidence>
<sequence length="64" mass="7138">MIFKLVLLSVVLCISNAKAGDLQLRIHCSEGHWCTFGSFCCSDTFCCRFTTYCCGKNACCPYKP</sequence>
<feature type="signal peptide" evidence="1">
    <location>
        <begin position="1"/>
        <end position="19"/>
    </location>
</feature>